<keyword evidence="2" id="KW-0229">DNA integration</keyword>
<dbReference type="InterPro" id="IPR004107">
    <property type="entry name" value="Integrase_SAM-like_N"/>
</dbReference>
<dbReference type="Proteomes" id="UP000253958">
    <property type="component" value="Chromosome"/>
</dbReference>
<dbReference type="Gene3D" id="1.10.443.10">
    <property type="entry name" value="Intergrase catalytic core"/>
    <property type="match status" value="1"/>
</dbReference>
<dbReference type="InterPro" id="IPR002104">
    <property type="entry name" value="Integrase_catalytic"/>
</dbReference>
<dbReference type="PROSITE" id="PS51898">
    <property type="entry name" value="TYR_RECOMBINASE"/>
    <property type="match status" value="1"/>
</dbReference>
<dbReference type="InterPro" id="IPR050090">
    <property type="entry name" value="Tyrosine_recombinase_XerCD"/>
</dbReference>
<protein>
    <recommendedName>
        <fullName evidence="10">Integrase</fullName>
    </recommendedName>
</protein>
<name>A0A6N3JTU0_9ACTN</name>
<feature type="domain" description="Tyr recombinase" evidence="6">
    <location>
        <begin position="103"/>
        <end position="268"/>
    </location>
</feature>
<dbReference type="EMBL" id="CP031263">
    <property type="protein sequence ID" value="AXH88822.1"/>
    <property type="molecule type" value="Genomic_DNA"/>
</dbReference>
<evidence type="ECO:0000256" key="2">
    <source>
        <dbReference type="ARBA" id="ARBA00022908"/>
    </source>
</evidence>
<dbReference type="PANTHER" id="PTHR30349">
    <property type="entry name" value="PHAGE INTEGRASE-RELATED"/>
    <property type="match status" value="1"/>
</dbReference>
<feature type="domain" description="Core-binding (CB)" evidence="7">
    <location>
        <begin position="1"/>
        <end position="80"/>
    </location>
</feature>
<evidence type="ECO:0000259" key="6">
    <source>
        <dbReference type="PROSITE" id="PS51898"/>
    </source>
</evidence>
<comment type="similarity">
    <text evidence="1">Belongs to the 'phage' integrase family.</text>
</comment>
<dbReference type="InterPro" id="IPR010998">
    <property type="entry name" value="Integrase_recombinase_N"/>
</dbReference>
<gene>
    <name evidence="8" type="ORF">DVH21_02135</name>
</gene>
<evidence type="ECO:0000256" key="1">
    <source>
        <dbReference type="ARBA" id="ARBA00008857"/>
    </source>
</evidence>
<evidence type="ECO:0000256" key="3">
    <source>
        <dbReference type="ARBA" id="ARBA00023125"/>
    </source>
</evidence>
<evidence type="ECO:0008006" key="10">
    <source>
        <dbReference type="Google" id="ProtNLM"/>
    </source>
</evidence>
<dbReference type="GO" id="GO:0003677">
    <property type="term" value="F:DNA binding"/>
    <property type="evidence" value="ECO:0007669"/>
    <property type="project" value="UniProtKB-UniRule"/>
</dbReference>
<evidence type="ECO:0000256" key="4">
    <source>
        <dbReference type="ARBA" id="ARBA00023172"/>
    </source>
</evidence>
<evidence type="ECO:0000313" key="8">
    <source>
        <dbReference type="EMBL" id="AXH88822.1"/>
    </source>
</evidence>
<evidence type="ECO:0000256" key="5">
    <source>
        <dbReference type="PROSITE-ProRule" id="PRU01248"/>
    </source>
</evidence>
<organism evidence="8 9">
    <name type="scientific">Micromonospora aurantiaca</name>
    <name type="common">nom. illeg.</name>
    <dbReference type="NCBI Taxonomy" id="47850"/>
    <lineage>
        <taxon>Bacteria</taxon>
        <taxon>Bacillati</taxon>
        <taxon>Actinomycetota</taxon>
        <taxon>Actinomycetes</taxon>
        <taxon>Micromonosporales</taxon>
        <taxon>Micromonosporaceae</taxon>
        <taxon>Micromonospora</taxon>
    </lineage>
</organism>
<sequence>MMADSFIQEYIQDLRANGNHSPNTLSTYADLLTRLDRDLPYSLANSNADELRAAIYTDGREPATRALYRAAVAGYFRWACNPDDPRLDWDPSRYLPAVKIPRRASRPITHDQLRDILARARDPYRLWYLLAAGAGLRCIEISRADREHITAENIWIKGKGGRERIVPTPAPLWSAVEDLPDGPIARHPDGTGRADRRQLRERANYHLQRTLRHRGVTMHRLRHWYGTYVHRAAGNDPRVAQELLGHASLNTTQIYVETTAELKRAAVDNLPLPVD</sequence>
<dbReference type="PROSITE" id="PS51900">
    <property type="entry name" value="CB"/>
    <property type="match status" value="1"/>
</dbReference>
<accession>A0A6N3JTU0</accession>
<dbReference type="AlphaFoldDB" id="A0A6N3JTU0"/>
<dbReference type="InterPro" id="IPR013762">
    <property type="entry name" value="Integrase-like_cat_sf"/>
</dbReference>
<dbReference type="SUPFAM" id="SSF56349">
    <property type="entry name" value="DNA breaking-rejoining enzymes"/>
    <property type="match status" value="1"/>
</dbReference>
<dbReference type="CDD" id="cd00397">
    <property type="entry name" value="DNA_BRE_C"/>
    <property type="match status" value="1"/>
</dbReference>
<dbReference type="Pfam" id="PF00589">
    <property type="entry name" value="Phage_integrase"/>
    <property type="match status" value="1"/>
</dbReference>
<dbReference type="Pfam" id="PF02899">
    <property type="entry name" value="Phage_int_SAM_1"/>
    <property type="match status" value="1"/>
</dbReference>
<evidence type="ECO:0000313" key="9">
    <source>
        <dbReference type="Proteomes" id="UP000253958"/>
    </source>
</evidence>
<keyword evidence="4" id="KW-0233">DNA recombination</keyword>
<dbReference type="GO" id="GO:0015074">
    <property type="term" value="P:DNA integration"/>
    <property type="evidence" value="ECO:0007669"/>
    <property type="project" value="UniProtKB-KW"/>
</dbReference>
<keyword evidence="3 5" id="KW-0238">DNA-binding</keyword>
<proteinExistence type="inferred from homology"/>
<evidence type="ECO:0000259" key="7">
    <source>
        <dbReference type="PROSITE" id="PS51900"/>
    </source>
</evidence>
<dbReference type="PANTHER" id="PTHR30349:SF41">
    <property type="entry name" value="INTEGRASE_RECOMBINASE PROTEIN MJ0367-RELATED"/>
    <property type="match status" value="1"/>
</dbReference>
<dbReference type="InterPro" id="IPR011010">
    <property type="entry name" value="DNA_brk_join_enz"/>
</dbReference>
<reference evidence="8 9" key="2">
    <citation type="submission" date="2018-08" db="EMBL/GenBank/DDBJ databases">
        <title>Streptomyces kandeliansis sp. nov., an endophytic bacterium isolated from mangrove plant.</title>
        <authorList>
            <person name="Wang R."/>
        </authorList>
    </citation>
    <scope>NUCLEOTIDE SEQUENCE [LARGE SCALE GENOMIC DNA]</scope>
    <source>
        <strain evidence="9">H14(2018)</strain>
    </source>
</reference>
<dbReference type="InterPro" id="IPR044068">
    <property type="entry name" value="CB"/>
</dbReference>
<dbReference type="GO" id="GO:0006310">
    <property type="term" value="P:DNA recombination"/>
    <property type="evidence" value="ECO:0007669"/>
    <property type="project" value="UniProtKB-KW"/>
</dbReference>
<dbReference type="Gene3D" id="1.10.150.130">
    <property type="match status" value="1"/>
</dbReference>
<reference evidence="8 9" key="1">
    <citation type="submission" date="2018-07" db="EMBL/GenBank/DDBJ databases">
        <authorList>
            <person name="Ye Y."/>
        </authorList>
    </citation>
    <scope>NUCLEOTIDE SEQUENCE [LARGE SCALE GENOMIC DNA]</scope>
    <source>
        <strain evidence="9">H14(2018)</strain>
    </source>
</reference>